<evidence type="ECO:0000256" key="1">
    <source>
        <dbReference type="SAM" id="MobiDB-lite"/>
    </source>
</evidence>
<reference evidence="3" key="1">
    <citation type="submission" date="2021-01" db="EMBL/GenBank/DDBJ databases">
        <authorList>
            <person name="Kaushik A."/>
        </authorList>
    </citation>
    <scope>NUCLEOTIDE SEQUENCE</scope>
    <source>
        <strain evidence="3">AG4-R118</strain>
    </source>
</reference>
<accession>A0A8H3B424</accession>
<sequence>MKSHRQYSTSKIQPHAPPRTDAEAYRHPCHTSLTNGNDRSRGSLMDRHLNVDHPLTSPMLQKIAPEEPIFQTIHSKSTHSLDPIYSTTAESTLLAKEPRTNHSGLPSRHEFTAAIDTYLSALSLKKRPKALVTQQLYEDIIFNLKCEKDSLPGTGTPQFRFWCRKHFILQTIPRLRLREQADIPHSVIALPIGNQDIGDPGGEVEVVTHDGQPVVTRESIYDVLAKCHTLSNHAGRDKTTAIVKQNYSWVPKVLIGDFIKLCPVCCSKKVAGVTWTHSYSKPDLTPLV</sequence>
<dbReference type="Gene3D" id="1.10.340.70">
    <property type="match status" value="1"/>
</dbReference>
<dbReference type="Pfam" id="PF17921">
    <property type="entry name" value="Integrase_H2C2"/>
    <property type="match status" value="1"/>
</dbReference>
<dbReference type="AlphaFoldDB" id="A0A8H3B424"/>
<protein>
    <recommendedName>
        <fullName evidence="2">Integrase zinc-binding domain-containing protein</fullName>
    </recommendedName>
</protein>
<feature type="domain" description="Integrase zinc-binding" evidence="2">
    <location>
        <begin position="217"/>
        <end position="269"/>
    </location>
</feature>
<evidence type="ECO:0000313" key="3">
    <source>
        <dbReference type="EMBL" id="CAE6447208.1"/>
    </source>
</evidence>
<evidence type="ECO:0000259" key="2">
    <source>
        <dbReference type="Pfam" id="PF17921"/>
    </source>
</evidence>
<name>A0A8H3B424_9AGAM</name>
<proteinExistence type="predicted"/>
<dbReference type="InterPro" id="IPR041588">
    <property type="entry name" value="Integrase_H2C2"/>
</dbReference>
<dbReference type="Proteomes" id="UP000663888">
    <property type="component" value="Unassembled WGS sequence"/>
</dbReference>
<feature type="compositionally biased region" description="Polar residues" evidence="1">
    <location>
        <begin position="1"/>
        <end position="12"/>
    </location>
</feature>
<gene>
    <name evidence="3" type="ORF">RDB_LOCUS60466</name>
</gene>
<organism evidence="3 4">
    <name type="scientific">Rhizoctonia solani</name>
    <dbReference type="NCBI Taxonomy" id="456999"/>
    <lineage>
        <taxon>Eukaryota</taxon>
        <taxon>Fungi</taxon>
        <taxon>Dikarya</taxon>
        <taxon>Basidiomycota</taxon>
        <taxon>Agaricomycotina</taxon>
        <taxon>Agaricomycetes</taxon>
        <taxon>Cantharellales</taxon>
        <taxon>Ceratobasidiaceae</taxon>
        <taxon>Rhizoctonia</taxon>
    </lineage>
</organism>
<evidence type="ECO:0000313" key="4">
    <source>
        <dbReference type="Proteomes" id="UP000663888"/>
    </source>
</evidence>
<comment type="caution">
    <text evidence="3">The sequence shown here is derived from an EMBL/GenBank/DDBJ whole genome shotgun (WGS) entry which is preliminary data.</text>
</comment>
<feature type="region of interest" description="Disordered" evidence="1">
    <location>
        <begin position="1"/>
        <end position="45"/>
    </location>
</feature>
<dbReference type="EMBL" id="CAJMWX010001032">
    <property type="protein sequence ID" value="CAE6447208.1"/>
    <property type="molecule type" value="Genomic_DNA"/>
</dbReference>